<dbReference type="AlphaFoldDB" id="A0A1I4EKG7"/>
<dbReference type="InterPro" id="IPR000537">
    <property type="entry name" value="UbiA_prenyltransferase"/>
</dbReference>
<dbReference type="PANTHER" id="PTHR13929:SF0">
    <property type="entry name" value="UBIA PRENYLTRANSFERASE DOMAIN-CONTAINING PROTEIN 1"/>
    <property type="match status" value="1"/>
</dbReference>
<evidence type="ECO:0000256" key="3">
    <source>
        <dbReference type="ARBA" id="ARBA00022692"/>
    </source>
</evidence>
<dbReference type="Pfam" id="PF01040">
    <property type="entry name" value="UbiA"/>
    <property type="match status" value="1"/>
</dbReference>
<name>A0A1I4EKG7_9FIRM</name>
<gene>
    <name evidence="7" type="ORF">SAMN02983006_00008</name>
</gene>
<feature type="transmembrane region" description="Helical" evidence="6">
    <location>
        <begin position="243"/>
        <end position="270"/>
    </location>
</feature>
<dbReference type="EMBL" id="FOTI01000001">
    <property type="protein sequence ID" value="SFL05779.1"/>
    <property type="molecule type" value="Genomic_DNA"/>
</dbReference>
<dbReference type="PANTHER" id="PTHR13929">
    <property type="entry name" value="1,4-DIHYDROXY-2-NAPHTHOATE OCTAPRENYLTRANSFERASE"/>
    <property type="match status" value="1"/>
</dbReference>
<comment type="subcellular location">
    <subcellularLocation>
        <location evidence="1">Membrane</location>
        <topology evidence="1">Multi-pass membrane protein</topology>
    </subcellularLocation>
</comment>
<keyword evidence="2 7" id="KW-0808">Transferase</keyword>
<organism evidence="7 8">
    <name type="scientific">Halanaerobium salsuginis</name>
    <dbReference type="NCBI Taxonomy" id="29563"/>
    <lineage>
        <taxon>Bacteria</taxon>
        <taxon>Bacillati</taxon>
        <taxon>Bacillota</taxon>
        <taxon>Clostridia</taxon>
        <taxon>Halanaerobiales</taxon>
        <taxon>Halanaerobiaceae</taxon>
        <taxon>Halanaerobium</taxon>
    </lineage>
</organism>
<keyword evidence="5 6" id="KW-0472">Membrane</keyword>
<dbReference type="GO" id="GO:0016020">
    <property type="term" value="C:membrane"/>
    <property type="evidence" value="ECO:0007669"/>
    <property type="project" value="UniProtKB-SubCell"/>
</dbReference>
<evidence type="ECO:0000256" key="2">
    <source>
        <dbReference type="ARBA" id="ARBA00022679"/>
    </source>
</evidence>
<feature type="transmembrane region" description="Helical" evidence="6">
    <location>
        <begin position="119"/>
        <end position="138"/>
    </location>
</feature>
<dbReference type="Proteomes" id="UP000199006">
    <property type="component" value="Unassembled WGS sequence"/>
</dbReference>
<dbReference type="STRING" id="29563.SAMN02983006_00008"/>
<feature type="transmembrane region" description="Helical" evidence="6">
    <location>
        <begin position="291"/>
        <end position="315"/>
    </location>
</feature>
<feature type="transmembrane region" description="Helical" evidence="6">
    <location>
        <begin position="150"/>
        <end position="167"/>
    </location>
</feature>
<evidence type="ECO:0000256" key="1">
    <source>
        <dbReference type="ARBA" id="ARBA00004141"/>
    </source>
</evidence>
<feature type="transmembrane region" description="Helical" evidence="6">
    <location>
        <begin position="42"/>
        <end position="62"/>
    </location>
</feature>
<evidence type="ECO:0000256" key="5">
    <source>
        <dbReference type="ARBA" id="ARBA00023136"/>
    </source>
</evidence>
<dbReference type="GO" id="GO:0042371">
    <property type="term" value="P:vitamin K biosynthetic process"/>
    <property type="evidence" value="ECO:0007669"/>
    <property type="project" value="TreeGrafter"/>
</dbReference>
<dbReference type="PIRSF" id="PIRSF005355">
    <property type="entry name" value="UBIAD1"/>
    <property type="match status" value="1"/>
</dbReference>
<evidence type="ECO:0000313" key="7">
    <source>
        <dbReference type="EMBL" id="SFL05779.1"/>
    </source>
</evidence>
<reference evidence="7 8" key="1">
    <citation type="submission" date="2016-10" db="EMBL/GenBank/DDBJ databases">
        <authorList>
            <person name="de Groot N.N."/>
        </authorList>
    </citation>
    <scope>NUCLEOTIDE SEQUENCE [LARGE SCALE GENOMIC DNA]</scope>
    <source>
        <strain evidence="7 8">ATCC 51327</strain>
    </source>
</reference>
<feature type="transmembrane region" description="Helical" evidence="6">
    <location>
        <begin position="191"/>
        <end position="211"/>
    </location>
</feature>
<evidence type="ECO:0000313" key="8">
    <source>
        <dbReference type="Proteomes" id="UP000199006"/>
    </source>
</evidence>
<evidence type="ECO:0000256" key="6">
    <source>
        <dbReference type="SAM" id="Phobius"/>
    </source>
</evidence>
<keyword evidence="4 6" id="KW-1133">Transmembrane helix</keyword>
<keyword evidence="3 6" id="KW-0812">Transmembrane</keyword>
<protein>
    <submittedName>
        <fullName evidence="7">1,4-dihydroxy-2-naphthoate octaprenyltransferase</fullName>
    </submittedName>
</protein>
<dbReference type="InterPro" id="IPR026046">
    <property type="entry name" value="UBIAD1"/>
</dbReference>
<proteinExistence type="predicted"/>
<keyword evidence="8" id="KW-1185">Reference proteome</keyword>
<dbReference type="NCBIfam" id="NF004752">
    <property type="entry name" value="PRK06080.1-4"/>
    <property type="match status" value="1"/>
</dbReference>
<evidence type="ECO:0000256" key="4">
    <source>
        <dbReference type="ARBA" id="ARBA00022989"/>
    </source>
</evidence>
<feature type="transmembrane region" description="Helical" evidence="6">
    <location>
        <begin position="95"/>
        <end position="114"/>
    </location>
</feature>
<dbReference type="GO" id="GO:0009234">
    <property type="term" value="P:menaquinone biosynthetic process"/>
    <property type="evidence" value="ECO:0007669"/>
    <property type="project" value="TreeGrafter"/>
</dbReference>
<sequence>MVIKMTPKVFLELVELRTKIASMTPFLLANAYVLYHYKGFNLLNFILMLISLLAVDMATTALNNFQDYLTAKKKHGFNYEVHNAVVKYNLASRTVFITIIMLFSIAVVSGLLLYLRTDLLIILLGALSFLVGILYTSGPIPISRTPFGEVFSGFFMGFVITFLTIYIQKSDLINLSLIGAKLNLTIIYPDLIRIFIFSFPLILEIAAIMLANNICDIKDDLSNNRYTLATYLGKEKSLTIFSWLYYFSYLSVLAAILLNIVPVYAIIVFISWPYLRKNINIFKLKQNKKETFVLAVKNFTIFNYLNLLAFLLAFIF</sequence>
<dbReference type="CDD" id="cd13962">
    <property type="entry name" value="PT_UbiA_UBIAD1"/>
    <property type="match status" value="1"/>
</dbReference>
<dbReference type="GO" id="GO:0004659">
    <property type="term" value="F:prenyltransferase activity"/>
    <property type="evidence" value="ECO:0007669"/>
    <property type="project" value="InterPro"/>
</dbReference>
<accession>A0A1I4EKG7</accession>